<sequence>MPKPNHSLSTVFILILVLVYTGYYAWKSLVPDSSTKQVAGKSHQNVYVVPVKKKFSANKQLDPKLNQTNSIYQKNLDFSSDPIINLMVSTKKYFGCKLHFTIQNKPEIDNSREAHFSKIQRTYFDNINTECEKLNKSRPELQLDQNIEQLATSQSLKSDTWAGKALAYRKQPLTDEETLDLFAQVAQDYPDLISQSMTRSVMYRLKHVNQELHSLIKSDDIHYRTKISHFGLDLMACELGAYCGSSSEMMVRYCMAEENFCVNDFITLHNTRLSQGVKADIQVVLQYYKNIYKVLAITK</sequence>
<evidence type="ECO:0000256" key="1">
    <source>
        <dbReference type="SAM" id="Phobius"/>
    </source>
</evidence>
<keyword evidence="1" id="KW-0472">Membrane</keyword>
<gene>
    <name evidence="2" type="ORF">MNBD_GAMMA03-2067</name>
</gene>
<protein>
    <submittedName>
        <fullName evidence="2">Uncharacterized protein</fullName>
    </submittedName>
</protein>
<keyword evidence="1" id="KW-1133">Transmembrane helix</keyword>
<proteinExistence type="predicted"/>
<dbReference type="AlphaFoldDB" id="A0A3B0WAX5"/>
<name>A0A3B0WAX5_9ZZZZ</name>
<feature type="transmembrane region" description="Helical" evidence="1">
    <location>
        <begin position="6"/>
        <end position="26"/>
    </location>
</feature>
<reference evidence="2" key="1">
    <citation type="submission" date="2018-06" db="EMBL/GenBank/DDBJ databases">
        <authorList>
            <person name="Zhirakovskaya E."/>
        </authorList>
    </citation>
    <scope>NUCLEOTIDE SEQUENCE</scope>
</reference>
<keyword evidence="1" id="KW-0812">Transmembrane</keyword>
<organism evidence="2">
    <name type="scientific">hydrothermal vent metagenome</name>
    <dbReference type="NCBI Taxonomy" id="652676"/>
    <lineage>
        <taxon>unclassified sequences</taxon>
        <taxon>metagenomes</taxon>
        <taxon>ecological metagenomes</taxon>
    </lineage>
</organism>
<evidence type="ECO:0000313" key="2">
    <source>
        <dbReference type="EMBL" id="VAW46489.1"/>
    </source>
</evidence>
<dbReference type="EMBL" id="UOFC01000103">
    <property type="protein sequence ID" value="VAW46489.1"/>
    <property type="molecule type" value="Genomic_DNA"/>
</dbReference>
<accession>A0A3B0WAX5</accession>